<dbReference type="Proteomes" id="UP000199410">
    <property type="component" value="Unassembled WGS sequence"/>
</dbReference>
<evidence type="ECO:0000313" key="1">
    <source>
        <dbReference type="EMBL" id="SEP82054.1"/>
    </source>
</evidence>
<proteinExistence type="predicted"/>
<protein>
    <submittedName>
        <fullName evidence="1">Uncharacterized protein</fullName>
    </submittedName>
</protein>
<sequence>MTTFDIERIKEDTKRLREAKEREDKERGYCILPRNTYAPKVSDQFALEVYRRYWDEIKKSMTDYATLLLAAKGIRALGEDAKLTEWLDILSVAKFCRDKHLRLHFSIIAQVFIPTVVSGQHHPETNYANLAQLIANVFSRYPPSIQYDSNDNYNGDFEGYYATKREEVLEWKQTYCIEN</sequence>
<gene>
    <name evidence="1" type="ORF">SAMN02787113_00649</name>
</gene>
<reference evidence="1 2" key="1">
    <citation type="submission" date="2016-10" db="EMBL/GenBank/DDBJ databases">
        <authorList>
            <person name="Varghese N."/>
            <person name="Submissions S."/>
        </authorList>
    </citation>
    <scope>NUCLEOTIDE SEQUENCE [LARGE SCALE GENOMIC DNA]</scope>
    <source>
        <strain evidence="1 2">TC-13</strain>
    </source>
</reference>
<name>A0A1H9AZ91_9BACI</name>
<dbReference type="EMBL" id="FOEL01000002">
    <property type="protein sequence ID" value="SEP82054.1"/>
    <property type="molecule type" value="Genomic_DNA"/>
</dbReference>
<accession>A0A1H9AZ91</accession>
<organism evidence="1 2">
    <name type="scientific">Lysinibacillus fusiformis</name>
    <dbReference type="NCBI Taxonomy" id="28031"/>
    <lineage>
        <taxon>Bacteria</taxon>
        <taxon>Bacillati</taxon>
        <taxon>Bacillota</taxon>
        <taxon>Bacilli</taxon>
        <taxon>Bacillales</taxon>
        <taxon>Bacillaceae</taxon>
        <taxon>Lysinibacillus</taxon>
    </lineage>
</organism>
<dbReference type="AlphaFoldDB" id="A0A1H9AZ91"/>
<dbReference type="RefSeq" id="WP_089984482.1">
    <property type="nucleotide sequence ID" value="NZ_FMVP01000002.1"/>
</dbReference>
<evidence type="ECO:0000313" key="2">
    <source>
        <dbReference type="Proteomes" id="UP000199410"/>
    </source>
</evidence>
<comment type="caution">
    <text evidence="1">The sequence shown here is derived from an EMBL/GenBank/DDBJ whole genome shotgun (WGS) entry which is preliminary data.</text>
</comment>